<dbReference type="Pfam" id="PF01081">
    <property type="entry name" value="Aldolase"/>
    <property type="match status" value="1"/>
</dbReference>
<dbReference type="Proteomes" id="UP000286317">
    <property type="component" value="Unassembled WGS sequence"/>
</dbReference>
<reference evidence="6 7" key="1">
    <citation type="journal article" date="2016" name="Front. Microbiol.">
        <title>Comprehensive Phylogenetic Analysis of Bovine Non-aureus Staphylococci Species Based on Whole-Genome Sequencing.</title>
        <authorList>
            <person name="Naushad S."/>
            <person name="Barkema H.W."/>
            <person name="Luby C."/>
            <person name="Condas L.A."/>
            <person name="Nobrega D.B."/>
            <person name="Carson D.A."/>
            <person name="De Buck J."/>
        </authorList>
    </citation>
    <scope>NUCLEOTIDE SEQUENCE [LARGE SCALE GENOMIC DNA]</scope>
    <source>
        <strain evidence="6 7">SNUC 4554</strain>
    </source>
</reference>
<evidence type="ECO:0000256" key="2">
    <source>
        <dbReference type="ARBA" id="ARBA00006906"/>
    </source>
</evidence>
<dbReference type="SUPFAM" id="SSF51569">
    <property type="entry name" value="Aldolase"/>
    <property type="match status" value="1"/>
</dbReference>
<dbReference type="AlphaFoldDB" id="A0A418IIB5"/>
<dbReference type="InterPro" id="IPR013785">
    <property type="entry name" value="Aldolase_TIM"/>
</dbReference>
<dbReference type="PANTHER" id="PTHR30246:SF1">
    <property type="entry name" value="2-DEHYDRO-3-DEOXY-6-PHOSPHOGALACTONATE ALDOLASE-RELATED"/>
    <property type="match status" value="1"/>
</dbReference>
<keyword evidence="4 6" id="KW-0456">Lyase</keyword>
<evidence type="ECO:0000256" key="3">
    <source>
        <dbReference type="ARBA" id="ARBA00011233"/>
    </source>
</evidence>
<dbReference type="OrthoDB" id="9802667at2"/>
<evidence type="ECO:0000313" key="6">
    <source>
        <dbReference type="EMBL" id="RIN02550.1"/>
    </source>
</evidence>
<dbReference type="EMBL" id="QXUF01000009">
    <property type="protein sequence ID" value="RIN02550.1"/>
    <property type="molecule type" value="Genomic_DNA"/>
</dbReference>
<dbReference type="GO" id="GO:0008675">
    <property type="term" value="F:2-dehydro-3-deoxy-phosphogluconate aldolase activity"/>
    <property type="evidence" value="ECO:0007669"/>
    <property type="project" value="UniProtKB-EC"/>
</dbReference>
<dbReference type="NCBIfam" id="TIGR01182">
    <property type="entry name" value="eda"/>
    <property type="match status" value="1"/>
</dbReference>
<keyword evidence="7" id="KW-1185">Reference proteome</keyword>
<protein>
    <submittedName>
        <fullName evidence="6">Bifunctional 4-hydroxy-2-oxoglutarate aldolase/2-dehydro-3-deoxy-phosphogluconate aldolase</fullName>
        <ecNumber evidence="6">4.1.2.14</ecNumber>
        <ecNumber evidence="6">4.1.3.16</ecNumber>
    </submittedName>
</protein>
<proteinExistence type="inferred from homology"/>
<dbReference type="GO" id="GO:0008700">
    <property type="term" value="F:(R,S)-4-hydroxy-2-oxoglutarate aldolase activity"/>
    <property type="evidence" value="ECO:0007669"/>
    <property type="project" value="UniProtKB-EC"/>
</dbReference>
<dbReference type="RefSeq" id="WP_080750268.1">
    <property type="nucleotide sequence ID" value="NZ_CP068712.1"/>
</dbReference>
<evidence type="ECO:0000256" key="1">
    <source>
        <dbReference type="ARBA" id="ARBA00004761"/>
    </source>
</evidence>
<dbReference type="Gene3D" id="3.20.20.70">
    <property type="entry name" value="Aldolase class I"/>
    <property type="match status" value="1"/>
</dbReference>
<gene>
    <name evidence="6" type="primary">eda</name>
    <name evidence="6" type="ORF">BU112_02145</name>
</gene>
<organism evidence="6 7">
    <name type="scientific">Staphylococcus shinii</name>
    <dbReference type="NCBI Taxonomy" id="2912228"/>
    <lineage>
        <taxon>Bacteria</taxon>
        <taxon>Bacillati</taxon>
        <taxon>Bacillota</taxon>
        <taxon>Bacilli</taxon>
        <taxon>Bacillales</taxon>
        <taxon>Staphylococcaceae</taxon>
        <taxon>Staphylococcus</taxon>
    </lineage>
</organism>
<evidence type="ECO:0000256" key="5">
    <source>
        <dbReference type="ARBA" id="ARBA00023277"/>
    </source>
</evidence>
<dbReference type="PANTHER" id="PTHR30246">
    <property type="entry name" value="2-KETO-3-DEOXY-6-PHOSPHOGLUCONATE ALDOLASE"/>
    <property type="match status" value="1"/>
</dbReference>
<dbReference type="EC" id="4.1.3.16" evidence="6"/>
<name>A0A418IIB5_9STAP</name>
<keyword evidence="5" id="KW-0119">Carbohydrate metabolism</keyword>
<dbReference type="EC" id="4.1.2.14" evidence="6"/>
<comment type="similarity">
    <text evidence="2">Belongs to the KHG/KDPG aldolase family.</text>
</comment>
<accession>A0A418IIB5</accession>
<comment type="subunit">
    <text evidence="3">Homotrimer.</text>
</comment>
<dbReference type="InterPro" id="IPR000887">
    <property type="entry name" value="Aldlse_KDPG_KHG"/>
</dbReference>
<dbReference type="GeneID" id="79051586"/>
<sequence length="212" mass="23108">MNKMRTLQQLQENYLVAVVRGNTEDDAWQKCKQIIEGGILNIEVTFTTPNAETVIKSLNTKYKNDVLIGAGTVMDATTARIAIMNGANFIVSPHFDAQIAMMCNLYTIPYLPGCSSVTEITTALQHGVDVVKLFPGDGLGADFIKNVHGPIPQVEMMPSGGVSIENMHEWYEKGAFALGIGSALTKGAQDGADRIIVEQTRAFVERFKNLKA</sequence>
<evidence type="ECO:0000256" key="4">
    <source>
        <dbReference type="ARBA" id="ARBA00023239"/>
    </source>
</evidence>
<evidence type="ECO:0000313" key="7">
    <source>
        <dbReference type="Proteomes" id="UP000286317"/>
    </source>
</evidence>
<dbReference type="NCBIfam" id="NF005119">
    <property type="entry name" value="PRK06552.1"/>
    <property type="match status" value="1"/>
</dbReference>
<comment type="pathway">
    <text evidence="1">Carbohydrate acid metabolism.</text>
</comment>
<comment type="caution">
    <text evidence="6">The sequence shown here is derived from an EMBL/GenBank/DDBJ whole genome shotgun (WGS) entry which is preliminary data.</text>
</comment>
<dbReference type="CDD" id="cd00452">
    <property type="entry name" value="KDPG_aldolase"/>
    <property type="match status" value="1"/>
</dbReference>